<organism evidence="1">
    <name type="scientific">Arundo donax</name>
    <name type="common">Giant reed</name>
    <name type="synonym">Donax arundinaceus</name>
    <dbReference type="NCBI Taxonomy" id="35708"/>
    <lineage>
        <taxon>Eukaryota</taxon>
        <taxon>Viridiplantae</taxon>
        <taxon>Streptophyta</taxon>
        <taxon>Embryophyta</taxon>
        <taxon>Tracheophyta</taxon>
        <taxon>Spermatophyta</taxon>
        <taxon>Magnoliopsida</taxon>
        <taxon>Liliopsida</taxon>
        <taxon>Poales</taxon>
        <taxon>Poaceae</taxon>
        <taxon>PACMAD clade</taxon>
        <taxon>Arundinoideae</taxon>
        <taxon>Arundineae</taxon>
        <taxon>Arundo</taxon>
    </lineage>
</organism>
<accession>A0A0A9E7X4</accession>
<dbReference type="AlphaFoldDB" id="A0A0A9E7X4"/>
<proteinExistence type="predicted"/>
<sequence>MLFQPNVPFEMRGFIYCFSRGNNRMLHIFPVPYIGILVCTPRWSFAYLLCDV</sequence>
<protein>
    <submittedName>
        <fullName evidence="1">Uncharacterized protein</fullName>
    </submittedName>
</protein>
<evidence type="ECO:0000313" key="1">
    <source>
        <dbReference type="EMBL" id="JAD92077.1"/>
    </source>
</evidence>
<reference evidence="1" key="2">
    <citation type="journal article" date="2015" name="Data Brief">
        <title>Shoot transcriptome of the giant reed, Arundo donax.</title>
        <authorList>
            <person name="Barrero R.A."/>
            <person name="Guerrero F.D."/>
            <person name="Moolhuijzen P."/>
            <person name="Goolsby J.A."/>
            <person name="Tidwell J."/>
            <person name="Bellgard S.E."/>
            <person name="Bellgard M.I."/>
        </authorList>
    </citation>
    <scope>NUCLEOTIDE SEQUENCE</scope>
    <source>
        <tissue evidence="1">Shoot tissue taken approximately 20 cm above the soil surface</tissue>
    </source>
</reference>
<reference evidence="1" key="1">
    <citation type="submission" date="2014-09" db="EMBL/GenBank/DDBJ databases">
        <authorList>
            <person name="Magalhaes I.L.F."/>
            <person name="Oliveira U."/>
            <person name="Santos F.R."/>
            <person name="Vidigal T.H.D.A."/>
            <person name="Brescovit A.D."/>
            <person name="Santos A.J."/>
        </authorList>
    </citation>
    <scope>NUCLEOTIDE SEQUENCE</scope>
    <source>
        <tissue evidence="1">Shoot tissue taken approximately 20 cm above the soil surface</tissue>
    </source>
</reference>
<name>A0A0A9E7X4_ARUDO</name>
<dbReference type="EMBL" id="GBRH01205818">
    <property type="protein sequence ID" value="JAD92077.1"/>
    <property type="molecule type" value="Transcribed_RNA"/>
</dbReference>